<comment type="subcellular location">
    <subcellularLocation>
        <location evidence="1">Cell outer membrane</location>
    </subcellularLocation>
</comment>
<proteinExistence type="predicted"/>
<evidence type="ECO:0000256" key="5">
    <source>
        <dbReference type="ARBA" id="ARBA00023237"/>
    </source>
</evidence>
<evidence type="ECO:0000256" key="1">
    <source>
        <dbReference type="ARBA" id="ARBA00004442"/>
    </source>
</evidence>
<dbReference type="AlphaFoldDB" id="A0A2W5FHB3"/>
<keyword evidence="4" id="KW-0472">Membrane</keyword>
<organism evidence="7 8">
    <name type="scientific">Micavibrio aeruginosavorus</name>
    <dbReference type="NCBI Taxonomy" id="349221"/>
    <lineage>
        <taxon>Bacteria</taxon>
        <taxon>Pseudomonadati</taxon>
        <taxon>Bdellovibrionota</taxon>
        <taxon>Bdellovibrionia</taxon>
        <taxon>Bdellovibrionales</taxon>
        <taxon>Pseudobdellovibrionaceae</taxon>
        <taxon>Micavibrio</taxon>
    </lineage>
</organism>
<accession>A0A2W5FHB3</accession>
<dbReference type="Proteomes" id="UP000249739">
    <property type="component" value="Unassembled WGS sequence"/>
</dbReference>
<dbReference type="EMBL" id="QFOT01000072">
    <property type="protein sequence ID" value="PZP55385.1"/>
    <property type="molecule type" value="Genomic_DNA"/>
</dbReference>
<dbReference type="GO" id="GO:0009279">
    <property type="term" value="C:cell outer membrane"/>
    <property type="evidence" value="ECO:0007669"/>
    <property type="project" value="UniProtKB-SubCell"/>
</dbReference>
<keyword evidence="2" id="KW-1134">Transmembrane beta strand</keyword>
<evidence type="ECO:0000256" key="3">
    <source>
        <dbReference type="ARBA" id="ARBA00022692"/>
    </source>
</evidence>
<dbReference type="SUPFAM" id="SSF56954">
    <property type="entry name" value="Outer membrane efflux proteins (OEP)"/>
    <property type="match status" value="1"/>
</dbReference>
<evidence type="ECO:0000313" key="8">
    <source>
        <dbReference type="Proteomes" id="UP000249739"/>
    </source>
</evidence>
<dbReference type="GO" id="GO:0015288">
    <property type="term" value="F:porin activity"/>
    <property type="evidence" value="ECO:0007669"/>
    <property type="project" value="TreeGrafter"/>
</dbReference>
<dbReference type="Gene3D" id="1.20.1600.10">
    <property type="entry name" value="Outer membrane efflux proteins (OEP)"/>
    <property type="match status" value="1"/>
</dbReference>
<keyword evidence="5" id="KW-0998">Cell outer membrane</keyword>
<dbReference type="GO" id="GO:1990281">
    <property type="term" value="C:efflux pump complex"/>
    <property type="evidence" value="ECO:0007669"/>
    <property type="project" value="TreeGrafter"/>
</dbReference>
<dbReference type="PANTHER" id="PTHR30026">
    <property type="entry name" value="OUTER MEMBRANE PROTEIN TOLC"/>
    <property type="match status" value="1"/>
</dbReference>
<dbReference type="PROSITE" id="PS51257">
    <property type="entry name" value="PROKAR_LIPOPROTEIN"/>
    <property type="match status" value="1"/>
</dbReference>
<gene>
    <name evidence="7" type="ORF">DI586_07070</name>
</gene>
<evidence type="ECO:0008006" key="9">
    <source>
        <dbReference type="Google" id="ProtNLM"/>
    </source>
</evidence>
<keyword evidence="3" id="KW-0812">Transmembrane</keyword>
<name>A0A2W5FHB3_9BACT</name>
<keyword evidence="6" id="KW-0175">Coiled coil</keyword>
<reference evidence="7 8" key="1">
    <citation type="submission" date="2017-08" db="EMBL/GenBank/DDBJ databases">
        <title>Infants hospitalized years apart are colonized by the same room-sourced microbial strains.</title>
        <authorList>
            <person name="Brooks B."/>
            <person name="Olm M.R."/>
            <person name="Firek B.A."/>
            <person name="Baker R."/>
            <person name="Thomas B.C."/>
            <person name="Morowitz M.J."/>
            <person name="Banfield J.F."/>
        </authorList>
    </citation>
    <scope>NUCLEOTIDE SEQUENCE [LARGE SCALE GENOMIC DNA]</scope>
    <source>
        <strain evidence="7">S2_006_000_R2_64</strain>
    </source>
</reference>
<feature type="coiled-coil region" evidence="6">
    <location>
        <begin position="196"/>
        <end position="223"/>
    </location>
</feature>
<evidence type="ECO:0000313" key="7">
    <source>
        <dbReference type="EMBL" id="PZP55385.1"/>
    </source>
</evidence>
<comment type="caution">
    <text evidence="7">The sequence shown here is derived from an EMBL/GenBank/DDBJ whole genome shotgun (WGS) entry which is preliminary data.</text>
</comment>
<dbReference type="InterPro" id="IPR051906">
    <property type="entry name" value="TolC-like"/>
</dbReference>
<evidence type="ECO:0000256" key="6">
    <source>
        <dbReference type="SAM" id="Coils"/>
    </source>
</evidence>
<dbReference type="GO" id="GO:0015562">
    <property type="term" value="F:efflux transmembrane transporter activity"/>
    <property type="evidence" value="ECO:0007669"/>
    <property type="project" value="InterPro"/>
</dbReference>
<evidence type="ECO:0000256" key="2">
    <source>
        <dbReference type="ARBA" id="ARBA00022452"/>
    </source>
</evidence>
<sequence>MKNPFVLLLTATVLSTTLLGCSMGSKPVDVNEQAENVNKDLERLYSGQEKLKTEIGLYDAMARGIKYNIEKRDAVMNEMVAKGDIDLKALNLLPNVTASVYANGRDKEQYISGRSKATGAESLEPTQFEDEYTRTANLALSWNTLDAGLGYINTKGASDKARAVTERRRKVVQNIAQDIREAYWRAASAQLLDDHMNGMMASSKKLAKELEAAENKKSNQDIEHLLKLQKRIYDTMQDLMTERDRLATAHTELAALMGLPPSAKFRLADNESSMMSKDAIPSLKSDVKDLEVLALMIRPEMREHTLLKRVATRDIHKTVLETFPGVGGILAYNYDDNSFLDDESWMSASVGLTQNVMKIFSFPQRYNQSKNLDAQADMKRMAMTAAVLTQTNIAYTRYQLAQDRYDLLKSMAGVNRRIEDYAQTRKENAKDKNIVQDGELLAARMDSLLTRSRLQLAYAEGQNSFGRIVNSLGLDPLPPHVEDQSTEQLAKTIEKRFENMDGDTIASLLQKIREKTNLLDGNTGVASSLTTPSVAPQNVSVIVPKKKMSDNKEI</sequence>
<protein>
    <recommendedName>
        <fullName evidence="9">Transporter</fullName>
    </recommendedName>
</protein>
<dbReference type="PANTHER" id="PTHR30026:SF20">
    <property type="entry name" value="OUTER MEMBRANE PROTEIN TOLC"/>
    <property type="match status" value="1"/>
</dbReference>
<evidence type="ECO:0000256" key="4">
    <source>
        <dbReference type="ARBA" id="ARBA00023136"/>
    </source>
</evidence>